<comment type="similarity">
    <text evidence="2">Belongs to the sorting nexin family.</text>
</comment>
<organism evidence="11 12">
    <name type="scientific">Kluyveromyces dobzhanskii CBS 2104</name>
    <dbReference type="NCBI Taxonomy" id="1427455"/>
    <lineage>
        <taxon>Eukaryota</taxon>
        <taxon>Fungi</taxon>
        <taxon>Dikarya</taxon>
        <taxon>Ascomycota</taxon>
        <taxon>Saccharomycotina</taxon>
        <taxon>Saccharomycetes</taxon>
        <taxon>Saccharomycetales</taxon>
        <taxon>Saccharomycetaceae</taxon>
        <taxon>Kluyveromyces</taxon>
    </lineage>
</organism>
<dbReference type="SMART" id="SM00312">
    <property type="entry name" value="PX"/>
    <property type="match status" value="1"/>
</dbReference>
<protein>
    <submittedName>
        <fullName evidence="11">WGS project CCBQ000000000 data, contig 00105</fullName>
    </submittedName>
</protein>
<comment type="subcellular location">
    <subcellularLocation>
        <location evidence="1">Endosome membrane</location>
        <topology evidence="1">Peripheral membrane protein</topology>
    </subcellularLocation>
</comment>
<dbReference type="InterPro" id="IPR036871">
    <property type="entry name" value="PX_dom_sf"/>
</dbReference>
<gene>
    <name evidence="11" type="ORF">KLDO_g380</name>
</gene>
<dbReference type="InterPro" id="IPR044106">
    <property type="entry name" value="PX_Snx41/Atg20"/>
</dbReference>
<evidence type="ECO:0000256" key="9">
    <source>
        <dbReference type="SAM" id="MobiDB-lite"/>
    </source>
</evidence>
<dbReference type="GO" id="GO:0005829">
    <property type="term" value="C:cytosol"/>
    <property type="evidence" value="ECO:0007669"/>
    <property type="project" value="GOC"/>
</dbReference>
<evidence type="ECO:0000256" key="1">
    <source>
        <dbReference type="ARBA" id="ARBA00004481"/>
    </source>
</evidence>
<evidence type="ECO:0000256" key="2">
    <source>
        <dbReference type="ARBA" id="ARBA00010883"/>
    </source>
</evidence>
<feature type="region of interest" description="Disordered" evidence="9">
    <location>
        <begin position="434"/>
        <end position="486"/>
    </location>
</feature>
<proteinExistence type="inferred from homology"/>
<sequence length="575" mass="66243">MNIFDGSDEEDNNPFSGTTHLYASGIAAVTDGPDDYDFTEPFNNSEINENSGKNLSHEPIQEIDEPAEEIDDDSLQTWKFASTELSRTSAFDTSYTKIADQGAKFEAIRIVDAGQYRDIYGKYAIGYKIEFGGIKVTRRYSEFDTLRQSLCRLLPTIIIPPIPSKHPIIKYLFNPLHAKKDIRTIERRQRLLSRFLNNCHKVKEIRDHVVFQKFLNPEYYWKEVLNSPPISILPMNNLLAPPLNPTKPSPIHLLLPTPASLTMRRHEELMESNDESELRFFEHDSCLLKYKEILQPLNKTGRNIRSNVQTYSAVLSELGAYFNAFSLENSVFQVHTLLEQVNRLSIGIEKTGQAIDVNYVSAEMFSETIMTALEERSKEMLQFIQEAQRVLRFRNFKQEQYYTVEATIEKRKDRITQLKEADKQASRLEEALKLNAEESPTVAQAMESITKSPSNRKLTEEPKLGTFRSPSSRNGRSTSDSLASDVEPHLLTQDERVFQVKKLEKEIEKLNECFKLIEKDLKQVNESMDNSLNNLETYFHDSWYTILHELAHNVVSWLKDCSESWKNAKQSISSI</sequence>
<reference evidence="11 12" key="1">
    <citation type="submission" date="2014-03" db="EMBL/GenBank/DDBJ databases">
        <title>The genome of Kluyveromyces dobzhanskii.</title>
        <authorList>
            <person name="Nystedt B."/>
            <person name="Astrom S."/>
        </authorList>
    </citation>
    <scope>NUCLEOTIDE SEQUENCE [LARGE SCALE GENOMIC DNA]</scope>
    <source>
        <strain evidence="11 12">CBS 2104</strain>
    </source>
</reference>
<accession>A0A0A8L1C4</accession>
<evidence type="ECO:0000256" key="4">
    <source>
        <dbReference type="ARBA" id="ARBA00022753"/>
    </source>
</evidence>
<dbReference type="GO" id="GO:0042147">
    <property type="term" value="P:retrograde transport, endosome to Golgi"/>
    <property type="evidence" value="ECO:0007669"/>
    <property type="project" value="InterPro"/>
</dbReference>
<dbReference type="Gene3D" id="1.20.1270.60">
    <property type="entry name" value="Arfaptin homology (AH) domain/BAR domain"/>
    <property type="match status" value="1"/>
</dbReference>
<dbReference type="CDD" id="cd06867">
    <property type="entry name" value="PX_SNX41_42"/>
    <property type="match status" value="1"/>
</dbReference>
<name>A0A0A8L1C4_9SACH</name>
<feature type="compositionally biased region" description="Polar residues" evidence="9">
    <location>
        <begin position="41"/>
        <end position="54"/>
    </location>
</feature>
<evidence type="ECO:0000313" key="11">
    <source>
        <dbReference type="EMBL" id="CDO92051.1"/>
    </source>
</evidence>
<keyword evidence="7" id="KW-0446">Lipid-binding</keyword>
<dbReference type="SUPFAM" id="SSF64268">
    <property type="entry name" value="PX domain"/>
    <property type="match status" value="1"/>
</dbReference>
<dbReference type="AlphaFoldDB" id="A0A0A8L1C4"/>
<feature type="compositionally biased region" description="Polar residues" evidence="9">
    <location>
        <begin position="468"/>
        <end position="482"/>
    </location>
</feature>
<dbReference type="PROSITE" id="PS50195">
    <property type="entry name" value="PX"/>
    <property type="match status" value="1"/>
</dbReference>
<evidence type="ECO:0000256" key="3">
    <source>
        <dbReference type="ARBA" id="ARBA00022448"/>
    </source>
</evidence>
<keyword evidence="6" id="KW-0072">Autophagy</keyword>
<dbReference type="PANTHER" id="PTHR46979:SF2">
    <property type="entry name" value="SORTING NEXIN-41"/>
    <property type="match status" value="1"/>
</dbReference>
<keyword evidence="3" id="KW-0813">Transport</keyword>
<dbReference type="Proteomes" id="UP000031516">
    <property type="component" value="Unassembled WGS sequence"/>
</dbReference>
<dbReference type="GO" id="GO:0032266">
    <property type="term" value="F:phosphatidylinositol-3-phosphate binding"/>
    <property type="evidence" value="ECO:0007669"/>
    <property type="project" value="UniProtKB-ARBA"/>
</dbReference>
<evidence type="ECO:0000256" key="7">
    <source>
        <dbReference type="ARBA" id="ARBA00023121"/>
    </source>
</evidence>
<feature type="domain" description="PX" evidence="10">
    <location>
        <begin position="101"/>
        <end position="221"/>
    </location>
</feature>
<dbReference type="GO" id="GO:0010008">
    <property type="term" value="C:endosome membrane"/>
    <property type="evidence" value="ECO:0007669"/>
    <property type="project" value="UniProtKB-SubCell"/>
</dbReference>
<keyword evidence="4" id="KW-0967">Endosome</keyword>
<keyword evidence="12" id="KW-1185">Reference proteome</keyword>
<feature type="compositionally biased region" description="Polar residues" evidence="9">
    <location>
        <begin position="447"/>
        <end position="456"/>
    </location>
</feature>
<dbReference type="GO" id="GO:0015031">
    <property type="term" value="P:protein transport"/>
    <property type="evidence" value="ECO:0007669"/>
    <property type="project" value="UniProtKB-KW"/>
</dbReference>
<dbReference type="InterPro" id="IPR051079">
    <property type="entry name" value="Sorting_Nexin_Autophagy"/>
</dbReference>
<evidence type="ECO:0000256" key="5">
    <source>
        <dbReference type="ARBA" id="ARBA00022927"/>
    </source>
</evidence>
<dbReference type="PANTHER" id="PTHR46979">
    <property type="entry name" value="SORTING NEXIN-41"/>
    <property type="match status" value="1"/>
</dbReference>
<evidence type="ECO:0000313" key="12">
    <source>
        <dbReference type="Proteomes" id="UP000031516"/>
    </source>
</evidence>
<comment type="caution">
    <text evidence="11">The sequence shown here is derived from an EMBL/GenBank/DDBJ whole genome shotgun (WGS) entry which is preliminary data.</text>
</comment>
<keyword evidence="8" id="KW-0472">Membrane</keyword>
<dbReference type="InterPro" id="IPR001683">
    <property type="entry name" value="PX_dom"/>
</dbReference>
<evidence type="ECO:0000259" key="10">
    <source>
        <dbReference type="PROSITE" id="PS50195"/>
    </source>
</evidence>
<feature type="region of interest" description="Disordered" evidence="9">
    <location>
        <begin position="33"/>
        <end position="55"/>
    </location>
</feature>
<dbReference type="OrthoDB" id="289314at2759"/>
<dbReference type="InterPro" id="IPR027267">
    <property type="entry name" value="AH/BAR_dom_sf"/>
</dbReference>
<dbReference type="EMBL" id="CCBQ010000011">
    <property type="protein sequence ID" value="CDO92051.1"/>
    <property type="molecule type" value="Genomic_DNA"/>
</dbReference>
<dbReference type="Gene3D" id="3.30.1520.10">
    <property type="entry name" value="Phox-like domain"/>
    <property type="match status" value="1"/>
</dbReference>
<evidence type="ECO:0000256" key="6">
    <source>
        <dbReference type="ARBA" id="ARBA00023006"/>
    </source>
</evidence>
<dbReference type="GO" id="GO:0006914">
    <property type="term" value="P:autophagy"/>
    <property type="evidence" value="ECO:0007669"/>
    <property type="project" value="UniProtKB-KW"/>
</dbReference>
<dbReference type="Pfam" id="PF00787">
    <property type="entry name" value="PX"/>
    <property type="match status" value="1"/>
</dbReference>
<keyword evidence="5" id="KW-0653">Protein transport</keyword>
<evidence type="ECO:0000256" key="8">
    <source>
        <dbReference type="ARBA" id="ARBA00023136"/>
    </source>
</evidence>